<dbReference type="AlphaFoldDB" id="A0A2C6KT57"/>
<dbReference type="GeneID" id="94429410"/>
<dbReference type="RefSeq" id="XP_067921830.1">
    <property type="nucleotide sequence ID" value="XM_068066199.1"/>
</dbReference>
<sequence>MTPRPSVKPLCEIRVKQQKTEGGRKSLIKLNADSSFPSPRPPLLPTRRYHDLCLRLESERRSVRSARVRVDVDTYMESYNF</sequence>
<evidence type="ECO:0000313" key="2">
    <source>
        <dbReference type="Proteomes" id="UP000221165"/>
    </source>
</evidence>
<name>A0A2C6KT57_9APIC</name>
<reference evidence="1 2" key="1">
    <citation type="journal article" date="2017" name="Int. J. Parasitol.">
        <title>The genome of the protozoan parasite Cystoisospora suis and a reverse vaccinology approach to identify vaccine candidates.</title>
        <authorList>
            <person name="Palmieri N."/>
            <person name="Shrestha A."/>
            <person name="Ruttkowski B."/>
            <person name="Beck T."/>
            <person name="Vogl C."/>
            <person name="Tomley F."/>
            <person name="Blake D.P."/>
            <person name="Joachim A."/>
        </authorList>
    </citation>
    <scope>NUCLEOTIDE SEQUENCE [LARGE SCALE GENOMIC DNA]</scope>
    <source>
        <strain evidence="1 2">Wien I</strain>
    </source>
</reference>
<protein>
    <submittedName>
        <fullName evidence="1">Uncharacterized protein</fullName>
    </submittedName>
</protein>
<organism evidence="1 2">
    <name type="scientific">Cystoisospora suis</name>
    <dbReference type="NCBI Taxonomy" id="483139"/>
    <lineage>
        <taxon>Eukaryota</taxon>
        <taxon>Sar</taxon>
        <taxon>Alveolata</taxon>
        <taxon>Apicomplexa</taxon>
        <taxon>Conoidasida</taxon>
        <taxon>Coccidia</taxon>
        <taxon>Eucoccidiorida</taxon>
        <taxon>Eimeriorina</taxon>
        <taxon>Sarcocystidae</taxon>
        <taxon>Cystoisospora</taxon>
    </lineage>
</organism>
<dbReference type="Proteomes" id="UP000221165">
    <property type="component" value="Unassembled WGS sequence"/>
</dbReference>
<dbReference type="EMBL" id="MIGC01003009">
    <property type="protein sequence ID" value="PHJ20139.1"/>
    <property type="molecule type" value="Genomic_DNA"/>
</dbReference>
<proteinExistence type="predicted"/>
<gene>
    <name evidence="1" type="ORF">CSUI_006034</name>
</gene>
<accession>A0A2C6KT57</accession>
<dbReference type="VEuPathDB" id="ToxoDB:CSUI_006034"/>
<evidence type="ECO:0000313" key="1">
    <source>
        <dbReference type="EMBL" id="PHJ20139.1"/>
    </source>
</evidence>
<keyword evidence="2" id="KW-1185">Reference proteome</keyword>
<comment type="caution">
    <text evidence="1">The sequence shown here is derived from an EMBL/GenBank/DDBJ whole genome shotgun (WGS) entry which is preliminary data.</text>
</comment>